<dbReference type="InterPro" id="IPR016040">
    <property type="entry name" value="NAD(P)-bd_dom"/>
</dbReference>
<dbReference type="Gene3D" id="3.40.50.720">
    <property type="entry name" value="NAD(P)-binding Rossmann-like Domain"/>
    <property type="match status" value="1"/>
</dbReference>
<proteinExistence type="predicted"/>
<evidence type="ECO:0000313" key="2">
    <source>
        <dbReference type="EMBL" id="GAA1522646.1"/>
    </source>
</evidence>
<evidence type="ECO:0000313" key="3">
    <source>
        <dbReference type="Proteomes" id="UP001500363"/>
    </source>
</evidence>
<dbReference type="InterPro" id="IPR036291">
    <property type="entry name" value="NAD(P)-bd_dom_sf"/>
</dbReference>
<reference evidence="2 3" key="1">
    <citation type="journal article" date="2019" name="Int. J. Syst. Evol. Microbiol.">
        <title>The Global Catalogue of Microorganisms (GCM) 10K type strain sequencing project: providing services to taxonomists for standard genome sequencing and annotation.</title>
        <authorList>
            <consortium name="The Broad Institute Genomics Platform"/>
            <consortium name="The Broad Institute Genome Sequencing Center for Infectious Disease"/>
            <person name="Wu L."/>
            <person name="Ma J."/>
        </authorList>
    </citation>
    <scope>NUCLEOTIDE SEQUENCE [LARGE SCALE GENOMIC DNA]</scope>
    <source>
        <strain evidence="2 3">JCM 14303</strain>
    </source>
</reference>
<feature type="domain" description="NAD(P)-binding" evidence="1">
    <location>
        <begin position="55"/>
        <end position="214"/>
    </location>
</feature>
<comment type="caution">
    <text evidence="2">The sequence shown here is derived from an EMBL/GenBank/DDBJ whole genome shotgun (WGS) entry which is preliminary data.</text>
</comment>
<keyword evidence="3" id="KW-1185">Reference proteome</keyword>
<dbReference type="EMBL" id="BAAANC010000001">
    <property type="protein sequence ID" value="GAA1522646.1"/>
    <property type="molecule type" value="Genomic_DNA"/>
</dbReference>
<dbReference type="Pfam" id="PF13460">
    <property type="entry name" value="NAD_binding_10"/>
    <property type="match status" value="1"/>
</dbReference>
<organism evidence="2 3">
    <name type="scientific">Kribbella lupini</name>
    <dbReference type="NCBI Taxonomy" id="291602"/>
    <lineage>
        <taxon>Bacteria</taxon>
        <taxon>Bacillati</taxon>
        <taxon>Actinomycetota</taxon>
        <taxon>Actinomycetes</taxon>
        <taxon>Propionibacteriales</taxon>
        <taxon>Kribbellaceae</taxon>
        <taxon>Kribbella</taxon>
    </lineage>
</organism>
<dbReference type="PANTHER" id="PTHR43162">
    <property type="match status" value="1"/>
</dbReference>
<dbReference type="InterPro" id="IPR051604">
    <property type="entry name" value="Ergot_Alk_Oxidoreductase"/>
</dbReference>
<dbReference type="Gene3D" id="3.90.25.10">
    <property type="entry name" value="UDP-galactose 4-epimerase, domain 1"/>
    <property type="match status" value="1"/>
</dbReference>
<name>A0ABN2ANH7_9ACTN</name>
<sequence>MSTTGAIGQASSGVTSVTRSPFGRYFLLGTYYHEDSSVVTSPLQNLEYDVIVVTGATGNIGRPLVRALAAAGEEVTAVSRKAADLPAGVKHQAVDLTELDLTGADALFLLLPGGRSDAEGIIAKAQVAGVRRIVLVSSQGVGTGRHPAAIEDAVKASGLEWSILRPAGFQSNTLGWSQSVREHRLVEAPYGEIALPQIHPADIAEVAAVALREPSYAGTTWELTGPKAISPREQTELIAAALGEPVRFVELTRENARERFLRFLPEQVADSTLDILGQPTDAERAVSGDVERVLGRPARGYADWLTEYVAAFR</sequence>
<dbReference type="SUPFAM" id="SSF51735">
    <property type="entry name" value="NAD(P)-binding Rossmann-fold domains"/>
    <property type="match status" value="1"/>
</dbReference>
<evidence type="ECO:0000259" key="1">
    <source>
        <dbReference type="Pfam" id="PF13460"/>
    </source>
</evidence>
<accession>A0ABN2ANH7</accession>
<dbReference type="PANTHER" id="PTHR43162:SF1">
    <property type="entry name" value="PRESTALK A DIFFERENTIATION PROTEIN A"/>
    <property type="match status" value="1"/>
</dbReference>
<gene>
    <name evidence="2" type="ORF">GCM10009741_25020</name>
</gene>
<protein>
    <submittedName>
        <fullName evidence="2">NAD(P)H-binding protein</fullName>
    </submittedName>
</protein>
<dbReference type="Proteomes" id="UP001500363">
    <property type="component" value="Unassembled WGS sequence"/>
</dbReference>